<dbReference type="InterPro" id="IPR003594">
    <property type="entry name" value="HATPase_dom"/>
</dbReference>
<dbReference type="SMART" id="SM00388">
    <property type="entry name" value="HisKA"/>
    <property type="match status" value="1"/>
</dbReference>
<dbReference type="SMART" id="SM00387">
    <property type="entry name" value="HATPase_c"/>
    <property type="match status" value="1"/>
</dbReference>
<evidence type="ECO:0000256" key="7">
    <source>
        <dbReference type="ARBA" id="ARBA00022989"/>
    </source>
</evidence>
<dbReference type="InterPro" id="IPR036890">
    <property type="entry name" value="HATPase_C_sf"/>
</dbReference>
<dbReference type="OrthoDB" id="1522504at2"/>
<keyword evidence="4" id="KW-0808">Transferase</keyword>
<dbReference type="GO" id="GO:0000155">
    <property type="term" value="F:phosphorelay sensor kinase activity"/>
    <property type="evidence" value="ECO:0007669"/>
    <property type="project" value="InterPro"/>
</dbReference>
<dbReference type="PANTHER" id="PTHR45436">
    <property type="entry name" value="SENSOR HISTIDINE KINASE YKOH"/>
    <property type="match status" value="1"/>
</dbReference>
<dbReference type="InterPro" id="IPR050428">
    <property type="entry name" value="TCS_sensor_his_kinase"/>
</dbReference>
<dbReference type="InterPro" id="IPR036097">
    <property type="entry name" value="HisK_dim/P_sf"/>
</dbReference>
<dbReference type="EC" id="2.7.13.3" evidence="2"/>
<evidence type="ECO:0000256" key="8">
    <source>
        <dbReference type="SAM" id="Phobius"/>
    </source>
</evidence>
<dbReference type="Pfam" id="PF02518">
    <property type="entry name" value="HATPase_c"/>
    <property type="match status" value="1"/>
</dbReference>
<keyword evidence="5 8" id="KW-0812">Transmembrane</keyword>
<dbReference type="Pfam" id="PF00512">
    <property type="entry name" value="HisKA"/>
    <property type="match status" value="1"/>
</dbReference>
<dbReference type="Proteomes" id="UP000307507">
    <property type="component" value="Unassembled WGS sequence"/>
</dbReference>
<evidence type="ECO:0000256" key="6">
    <source>
        <dbReference type="ARBA" id="ARBA00022777"/>
    </source>
</evidence>
<dbReference type="Gene3D" id="1.10.287.130">
    <property type="match status" value="1"/>
</dbReference>
<evidence type="ECO:0000313" key="11">
    <source>
        <dbReference type="Proteomes" id="UP000307507"/>
    </source>
</evidence>
<evidence type="ECO:0000256" key="4">
    <source>
        <dbReference type="ARBA" id="ARBA00022679"/>
    </source>
</evidence>
<keyword evidence="7 8" id="KW-1133">Transmembrane helix</keyword>
<evidence type="ECO:0000313" key="10">
    <source>
        <dbReference type="EMBL" id="THF51406.1"/>
    </source>
</evidence>
<feature type="domain" description="Histidine kinase" evidence="9">
    <location>
        <begin position="232"/>
        <end position="433"/>
    </location>
</feature>
<dbReference type="GO" id="GO:0005886">
    <property type="term" value="C:plasma membrane"/>
    <property type="evidence" value="ECO:0007669"/>
    <property type="project" value="TreeGrafter"/>
</dbReference>
<gene>
    <name evidence="10" type="ORF">E6C50_06490</name>
</gene>
<comment type="caution">
    <text evidence="10">The sequence shown here is derived from an EMBL/GenBank/DDBJ whole genome shotgun (WGS) entry which is preliminary data.</text>
</comment>
<dbReference type="PANTHER" id="PTHR45436:SF5">
    <property type="entry name" value="SENSOR HISTIDINE KINASE TRCS"/>
    <property type="match status" value="1"/>
</dbReference>
<dbReference type="CDD" id="cd00082">
    <property type="entry name" value="HisKA"/>
    <property type="match status" value="1"/>
</dbReference>
<sequence length="433" mass="49280">MKLQVYTLRYLLIALLGVIALWASLFYMVILEEVYDNIDDGLKNSKLLIIRKAQQSPELLTNHESEINQFTIKPVSMGRYIARNNRDDDDDDDHQNVIYNDHKYMEYDDDYEPVRVLKTVFMASDGNPYELTITASMVEEDELLEDLMTALIALYIMLVVSIVIINYFILKKVWRSFYSLLDKLRHFKLGTGTAFTAPPSPIDEFKALGKELEALLKRNEATYASQKQFIENASHELQTPLAISINRLELFAENNTLTEEQMDAVGKITDTLSRLVKLNKSLLMLSKIENKQFPDETAVDFNELTAQVLSDFEDFAAFKSVSLQVIQNEPLVFNMNKGLALTLLSNLIKNAILHNRPDGTVTIALSEKQLTIRNSGSEKPLNPDFVFNRFARHSTNENSTGLGLAIVKSISSNYNLYIGYAFDGEHVFNITFP</sequence>
<reference evidence="10 11" key="1">
    <citation type="submission" date="2019-04" db="EMBL/GenBank/DDBJ databases">
        <title>Flavobacterium sp. nov. isolated from construction timber.</title>
        <authorList>
            <person name="Lin S.-Y."/>
            <person name="Chang C.-T."/>
            <person name="Young C.-C."/>
        </authorList>
    </citation>
    <scope>NUCLEOTIDE SEQUENCE [LARGE SCALE GENOMIC DNA]</scope>
    <source>
        <strain evidence="10 11">CC-CTC003</strain>
    </source>
</reference>
<evidence type="ECO:0000256" key="5">
    <source>
        <dbReference type="ARBA" id="ARBA00022692"/>
    </source>
</evidence>
<dbReference type="SUPFAM" id="SSF55874">
    <property type="entry name" value="ATPase domain of HSP90 chaperone/DNA topoisomerase II/histidine kinase"/>
    <property type="match status" value="1"/>
</dbReference>
<accession>A0A4S3ZZH7</accession>
<organism evidence="10 11">
    <name type="scientific">Flavobacterium supellecticarium</name>
    <dbReference type="NCBI Taxonomy" id="2565924"/>
    <lineage>
        <taxon>Bacteria</taxon>
        <taxon>Pseudomonadati</taxon>
        <taxon>Bacteroidota</taxon>
        <taxon>Flavobacteriia</taxon>
        <taxon>Flavobacteriales</taxon>
        <taxon>Flavobacteriaceae</taxon>
        <taxon>Flavobacterium</taxon>
    </lineage>
</organism>
<evidence type="ECO:0000256" key="3">
    <source>
        <dbReference type="ARBA" id="ARBA00022553"/>
    </source>
</evidence>
<evidence type="ECO:0000256" key="1">
    <source>
        <dbReference type="ARBA" id="ARBA00000085"/>
    </source>
</evidence>
<name>A0A4S3ZZH7_9FLAO</name>
<keyword evidence="3" id="KW-0597">Phosphoprotein</keyword>
<keyword evidence="8" id="KW-0472">Membrane</keyword>
<dbReference type="EMBL" id="SSNZ01000002">
    <property type="protein sequence ID" value="THF51406.1"/>
    <property type="molecule type" value="Genomic_DNA"/>
</dbReference>
<proteinExistence type="predicted"/>
<protein>
    <recommendedName>
        <fullName evidence="2">histidine kinase</fullName>
        <ecNumber evidence="2">2.7.13.3</ecNumber>
    </recommendedName>
</protein>
<dbReference type="InterPro" id="IPR005467">
    <property type="entry name" value="His_kinase_dom"/>
</dbReference>
<keyword evidence="6 10" id="KW-0418">Kinase</keyword>
<evidence type="ECO:0000259" key="9">
    <source>
        <dbReference type="PROSITE" id="PS50109"/>
    </source>
</evidence>
<dbReference type="CDD" id="cd00075">
    <property type="entry name" value="HATPase"/>
    <property type="match status" value="1"/>
</dbReference>
<evidence type="ECO:0000256" key="2">
    <source>
        <dbReference type="ARBA" id="ARBA00012438"/>
    </source>
</evidence>
<dbReference type="AlphaFoldDB" id="A0A4S3ZZH7"/>
<comment type="catalytic activity">
    <reaction evidence="1">
        <text>ATP + protein L-histidine = ADP + protein N-phospho-L-histidine.</text>
        <dbReference type="EC" id="2.7.13.3"/>
    </reaction>
</comment>
<dbReference type="PROSITE" id="PS50109">
    <property type="entry name" value="HIS_KIN"/>
    <property type="match status" value="1"/>
</dbReference>
<dbReference type="Gene3D" id="3.30.565.10">
    <property type="entry name" value="Histidine kinase-like ATPase, C-terminal domain"/>
    <property type="match status" value="1"/>
</dbReference>
<keyword evidence="11" id="KW-1185">Reference proteome</keyword>
<dbReference type="SUPFAM" id="SSF47384">
    <property type="entry name" value="Homodimeric domain of signal transducing histidine kinase"/>
    <property type="match status" value="1"/>
</dbReference>
<feature type="transmembrane region" description="Helical" evidence="8">
    <location>
        <begin position="7"/>
        <end position="30"/>
    </location>
</feature>
<feature type="transmembrane region" description="Helical" evidence="8">
    <location>
        <begin position="147"/>
        <end position="170"/>
    </location>
</feature>
<dbReference type="InterPro" id="IPR003661">
    <property type="entry name" value="HisK_dim/P_dom"/>
</dbReference>
<dbReference type="RefSeq" id="WP_136402391.1">
    <property type="nucleotide sequence ID" value="NZ_SSNZ01000002.1"/>
</dbReference>